<reference evidence="2 3" key="1">
    <citation type="submission" date="2016-03" db="EMBL/GenBank/DDBJ databases">
        <authorList>
            <person name="Ploux O."/>
        </authorList>
    </citation>
    <scope>NUCLEOTIDE SEQUENCE [LARGE SCALE GENOMIC DNA]</scope>
    <source>
        <strain evidence="2 3">R-45370</strain>
    </source>
</reference>
<feature type="transmembrane region" description="Helical" evidence="1">
    <location>
        <begin position="55"/>
        <end position="72"/>
    </location>
</feature>
<name>A0A177MWI4_9GAMM</name>
<evidence type="ECO:0000313" key="2">
    <source>
        <dbReference type="EMBL" id="OAI09981.1"/>
    </source>
</evidence>
<accession>A0A177MWI4</accession>
<evidence type="ECO:0000313" key="3">
    <source>
        <dbReference type="Proteomes" id="UP000078476"/>
    </source>
</evidence>
<gene>
    <name evidence="2" type="ORF">A1359_17365</name>
</gene>
<feature type="transmembrane region" description="Helical" evidence="1">
    <location>
        <begin position="25"/>
        <end position="43"/>
    </location>
</feature>
<keyword evidence="1" id="KW-0472">Membrane</keyword>
<evidence type="ECO:0008006" key="4">
    <source>
        <dbReference type="Google" id="ProtNLM"/>
    </source>
</evidence>
<dbReference type="AlphaFoldDB" id="A0A177MWI4"/>
<protein>
    <recommendedName>
        <fullName evidence="4">Yip1 domain-containing protein</fullName>
    </recommendedName>
</protein>
<dbReference type="STRING" id="980561.A1359_17365"/>
<dbReference type="Proteomes" id="UP000078476">
    <property type="component" value="Unassembled WGS sequence"/>
</dbReference>
<dbReference type="OrthoDB" id="5568107at2"/>
<dbReference type="EMBL" id="LUUI01000161">
    <property type="protein sequence ID" value="OAI09981.1"/>
    <property type="molecule type" value="Genomic_DNA"/>
</dbReference>
<evidence type="ECO:0000256" key="1">
    <source>
        <dbReference type="SAM" id="Phobius"/>
    </source>
</evidence>
<organism evidence="2 3">
    <name type="scientific">Methylomonas lenta</name>
    <dbReference type="NCBI Taxonomy" id="980561"/>
    <lineage>
        <taxon>Bacteria</taxon>
        <taxon>Pseudomonadati</taxon>
        <taxon>Pseudomonadota</taxon>
        <taxon>Gammaproteobacteria</taxon>
        <taxon>Methylococcales</taxon>
        <taxon>Methylococcaceae</taxon>
        <taxon>Methylomonas</taxon>
    </lineage>
</organism>
<keyword evidence="1" id="KW-1133">Transmembrane helix</keyword>
<feature type="transmembrane region" description="Helical" evidence="1">
    <location>
        <begin position="110"/>
        <end position="131"/>
    </location>
</feature>
<feature type="transmembrane region" description="Helical" evidence="1">
    <location>
        <begin position="143"/>
        <end position="164"/>
    </location>
</feature>
<keyword evidence="3" id="KW-1185">Reference proteome</keyword>
<feature type="transmembrane region" description="Helical" evidence="1">
    <location>
        <begin position="79"/>
        <end position="104"/>
    </location>
</feature>
<sequence length="166" mass="19176">MNLIKQYLALCWFKVSPLDLPRSTLFFRLNLVFNFFIYFFIHFNMTDEIESITEVIIETLLTLGFIAFTLALHRTMYTYIQVCSAVFFCENVIAVLLIPIMFWATIAEDWLSYGVLLLILLWNWAMIAGIFKKIMNINILAGMVMSLFYILFSFGGGFAINSLISG</sequence>
<comment type="caution">
    <text evidence="2">The sequence shown here is derived from an EMBL/GenBank/DDBJ whole genome shotgun (WGS) entry which is preliminary data.</text>
</comment>
<keyword evidence="1" id="KW-0812">Transmembrane</keyword>
<proteinExistence type="predicted"/>